<dbReference type="PROSITE" id="PS51471">
    <property type="entry name" value="FE2OG_OXY"/>
    <property type="match status" value="1"/>
</dbReference>
<dbReference type="InterPro" id="IPR026992">
    <property type="entry name" value="DIOX_N"/>
</dbReference>
<gene>
    <name evidence="4" type="ORF">PG997_012735</name>
</gene>
<dbReference type="Pfam" id="PF03171">
    <property type="entry name" value="2OG-FeII_Oxy"/>
    <property type="match status" value="1"/>
</dbReference>
<feature type="domain" description="Fe2OG dioxygenase" evidence="3">
    <location>
        <begin position="181"/>
        <end position="283"/>
    </location>
</feature>
<comment type="caution">
    <text evidence="4">The sequence shown here is derived from an EMBL/GenBank/DDBJ whole genome shotgun (WGS) entry which is preliminary data.</text>
</comment>
<accession>A0ABR1V7N0</accession>
<organism evidence="4 5">
    <name type="scientific">Apiospora hydei</name>
    <dbReference type="NCBI Taxonomy" id="1337664"/>
    <lineage>
        <taxon>Eukaryota</taxon>
        <taxon>Fungi</taxon>
        <taxon>Dikarya</taxon>
        <taxon>Ascomycota</taxon>
        <taxon>Pezizomycotina</taxon>
        <taxon>Sordariomycetes</taxon>
        <taxon>Xylariomycetidae</taxon>
        <taxon>Amphisphaeriales</taxon>
        <taxon>Apiosporaceae</taxon>
        <taxon>Apiospora</taxon>
    </lineage>
</organism>
<dbReference type="SUPFAM" id="SSF51197">
    <property type="entry name" value="Clavaminate synthase-like"/>
    <property type="match status" value="1"/>
</dbReference>
<evidence type="ECO:0000313" key="5">
    <source>
        <dbReference type="Proteomes" id="UP001433268"/>
    </source>
</evidence>
<proteinExistence type="inferred from homology"/>
<keyword evidence="5" id="KW-1185">Reference proteome</keyword>
<dbReference type="EMBL" id="JAQQWN010000009">
    <property type="protein sequence ID" value="KAK8065988.1"/>
    <property type="molecule type" value="Genomic_DNA"/>
</dbReference>
<dbReference type="Proteomes" id="UP001433268">
    <property type="component" value="Unassembled WGS sequence"/>
</dbReference>
<reference evidence="4 5" key="1">
    <citation type="submission" date="2023-01" db="EMBL/GenBank/DDBJ databases">
        <title>Analysis of 21 Apiospora genomes using comparative genomics revels a genus with tremendous synthesis potential of carbohydrate active enzymes and secondary metabolites.</title>
        <authorList>
            <person name="Sorensen T."/>
        </authorList>
    </citation>
    <scope>NUCLEOTIDE SEQUENCE [LARGE SCALE GENOMIC DNA]</scope>
    <source>
        <strain evidence="4 5">CBS 114990</strain>
    </source>
</reference>
<evidence type="ECO:0000313" key="4">
    <source>
        <dbReference type="EMBL" id="KAK8065988.1"/>
    </source>
</evidence>
<dbReference type="InterPro" id="IPR044861">
    <property type="entry name" value="IPNS-like_FE2OG_OXY"/>
</dbReference>
<evidence type="ECO:0000259" key="3">
    <source>
        <dbReference type="PROSITE" id="PS51471"/>
    </source>
</evidence>
<dbReference type="Pfam" id="PF14226">
    <property type="entry name" value="DIOX_N"/>
    <property type="match status" value="1"/>
</dbReference>
<dbReference type="Gene3D" id="2.60.120.330">
    <property type="entry name" value="B-lactam Antibiotic, Isopenicillin N Synthase, Chain"/>
    <property type="match status" value="1"/>
</dbReference>
<dbReference type="InterPro" id="IPR005123">
    <property type="entry name" value="Oxoglu/Fe-dep_dioxygenase_dom"/>
</dbReference>
<keyword evidence="2" id="KW-0408">Iron</keyword>
<dbReference type="PANTHER" id="PTHR47990">
    <property type="entry name" value="2-OXOGLUTARATE (2OG) AND FE(II)-DEPENDENT OXYGENASE SUPERFAMILY PROTEIN-RELATED"/>
    <property type="match status" value="1"/>
</dbReference>
<sequence>MPEPSPCFQVPTVDIGPYLRDPLSDAAAGAVDAVRKACISSGFFRVANHGISKGLQDSMQRAAEALFALPLEEKTKLIHPTLTNRGYELIGSQVLQPDALPDLKEGFCVGQHMDLDDERVRSHPQLMGPNIFPPNLEDHVLKIPAQQYYTEMFSLACRIMEMLARGLPYGDDIFVPFMSNDPVCILRLLHYPPQTSSDKRQLGAGAHTDFGAITLLWQDSCGGLQVQDGRTGVWHAIEPDPECLVVNIGDMLSVWTNVYQSTVHRVINRGGQGRYSMAFFVDGNTDVQLAPLDGSVPATGKIMTTEEHMEHRIGKTYRKVAAQAM</sequence>
<protein>
    <submittedName>
        <fullName evidence="4">2og-Fe oxygenase family protein</fullName>
    </submittedName>
</protein>
<dbReference type="InterPro" id="IPR027443">
    <property type="entry name" value="IPNS-like_sf"/>
</dbReference>
<evidence type="ECO:0000256" key="2">
    <source>
        <dbReference type="RuleBase" id="RU003682"/>
    </source>
</evidence>
<dbReference type="InterPro" id="IPR050231">
    <property type="entry name" value="Iron_ascorbate_oxido_reductase"/>
</dbReference>
<dbReference type="PRINTS" id="PR00682">
    <property type="entry name" value="IPNSYNTHASE"/>
</dbReference>
<dbReference type="GeneID" id="92050109"/>
<evidence type="ECO:0000256" key="1">
    <source>
        <dbReference type="ARBA" id="ARBA00008056"/>
    </source>
</evidence>
<name>A0ABR1V7N0_9PEZI</name>
<keyword evidence="2" id="KW-0560">Oxidoreductase</keyword>
<dbReference type="RefSeq" id="XP_066662741.1">
    <property type="nucleotide sequence ID" value="XM_066817049.1"/>
</dbReference>
<comment type="similarity">
    <text evidence="1 2">Belongs to the iron/ascorbate-dependent oxidoreductase family.</text>
</comment>
<keyword evidence="2" id="KW-0479">Metal-binding</keyword>